<comment type="caution">
    <text evidence="2">The sequence shown here is derived from an EMBL/GenBank/DDBJ whole genome shotgun (WGS) entry which is preliminary data.</text>
</comment>
<gene>
    <name evidence="2" type="ORF">OIU74_009609</name>
</gene>
<dbReference type="Proteomes" id="UP001151752">
    <property type="component" value="Chromosome 9"/>
</dbReference>
<sequence length="106" mass="12655">MEAKPGATGAVAERVYEDFEPKMEWERELGDDTLRVHLPGFKKEQMLLSNRNKRNRRWNHQRWMGRRRRRKAPPPSESAPGPQKQPREKPTGDQQRQPGKQKRWQD</sequence>
<feature type="compositionally biased region" description="Basic residues" evidence="1">
    <location>
        <begin position="51"/>
        <end position="72"/>
    </location>
</feature>
<evidence type="ECO:0000313" key="3">
    <source>
        <dbReference type="Proteomes" id="UP001151752"/>
    </source>
</evidence>
<feature type="region of interest" description="Disordered" evidence="1">
    <location>
        <begin position="45"/>
        <end position="106"/>
    </location>
</feature>
<protein>
    <submittedName>
        <fullName evidence="2">HEAT SHOCK PROTEIN 26</fullName>
    </submittedName>
</protein>
<name>A0A9Q0TSR4_9ROSI</name>
<accession>A0A9Q0TSR4</accession>
<dbReference type="EMBL" id="JAPFFM010000014">
    <property type="protein sequence ID" value="KAJ6717125.1"/>
    <property type="molecule type" value="Genomic_DNA"/>
</dbReference>
<proteinExistence type="predicted"/>
<evidence type="ECO:0000313" key="2">
    <source>
        <dbReference type="EMBL" id="KAJ6717125.1"/>
    </source>
</evidence>
<keyword evidence="3" id="KW-1185">Reference proteome</keyword>
<dbReference type="AlphaFoldDB" id="A0A9Q0TSR4"/>
<keyword evidence="2" id="KW-0346">Stress response</keyword>
<evidence type="ECO:0000256" key="1">
    <source>
        <dbReference type="SAM" id="MobiDB-lite"/>
    </source>
</evidence>
<reference evidence="2" key="2">
    <citation type="journal article" date="2023" name="Int. J. Mol. Sci.">
        <title>De Novo Assembly and Annotation of 11 Diverse Shrub Willow (Salix) Genomes Reveals Novel Gene Organization in Sex-Linked Regions.</title>
        <authorList>
            <person name="Hyden B."/>
            <person name="Feng K."/>
            <person name="Yates T.B."/>
            <person name="Jawdy S."/>
            <person name="Cereghino C."/>
            <person name="Smart L.B."/>
            <person name="Muchero W."/>
        </authorList>
    </citation>
    <scope>NUCLEOTIDE SEQUENCE</scope>
    <source>
        <tissue evidence="2">Shoot tip</tissue>
    </source>
</reference>
<organism evidence="2 3">
    <name type="scientific">Salix koriyanagi</name>
    <dbReference type="NCBI Taxonomy" id="2511006"/>
    <lineage>
        <taxon>Eukaryota</taxon>
        <taxon>Viridiplantae</taxon>
        <taxon>Streptophyta</taxon>
        <taxon>Embryophyta</taxon>
        <taxon>Tracheophyta</taxon>
        <taxon>Spermatophyta</taxon>
        <taxon>Magnoliopsida</taxon>
        <taxon>eudicotyledons</taxon>
        <taxon>Gunneridae</taxon>
        <taxon>Pentapetalae</taxon>
        <taxon>rosids</taxon>
        <taxon>fabids</taxon>
        <taxon>Malpighiales</taxon>
        <taxon>Salicaceae</taxon>
        <taxon>Saliceae</taxon>
        <taxon>Salix</taxon>
    </lineage>
</organism>
<reference evidence="2" key="1">
    <citation type="submission" date="2022-11" db="EMBL/GenBank/DDBJ databases">
        <authorList>
            <person name="Hyden B.L."/>
            <person name="Feng K."/>
            <person name="Yates T."/>
            <person name="Jawdy S."/>
            <person name="Smart L.B."/>
            <person name="Muchero W."/>
        </authorList>
    </citation>
    <scope>NUCLEOTIDE SEQUENCE</scope>
    <source>
        <tissue evidence="2">Shoot tip</tissue>
    </source>
</reference>